<accession>A0ABN9EP06</accession>
<evidence type="ECO:0000313" key="3">
    <source>
        <dbReference type="Proteomes" id="UP001162483"/>
    </source>
</evidence>
<proteinExistence type="predicted"/>
<sequence>MLKSPPSSSVGRRLSRVQWQSGGAEAASIEGHTQPRFKSPSQLIPITNSTPPCNLLTRPWAGLGPICGRDWFCSAMLERVITEWRSAEAASIERPYTGLG</sequence>
<gene>
    <name evidence="2" type="ORF">SPARVUS_LOCUS10151774</name>
</gene>
<dbReference type="Proteomes" id="UP001162483">
    <property type="component" value="Unassembled WGS sequence"/>
</dbReference>
<keyword evidence="3" id="KW-1185">Reference proteome</keyword>
<organism evidence="2 3">
    <name type="scientific">Staurois parvus</name>
    <dbReference type="NCBI Taxonomy" id="386267"/>
    <lineage>
        <taxon>Eukaryota</taxon>
        <taxon>Metazoa</taxon>
        <taxon>Chordata</taxon>
        <taxon>Craniata</taxon>
        <taxon>Vertebrata</taxon>
        <taxon>Euteleostomi</taxon>
        <taxon>Amphibia</taxon>
        <taxon>Batrachia</taxon>
        <taxon>Anura</taxon>
        <taxon>Neobatrachia</taxon>
        <taxon>Ranoidea</taxon>
        <taxon>Ranidae</taxon>
        <taxon>Staurois</taxon>
    </lineage>
</organism>
<comment type="caution">
    <text evidence="2">The sequence shown here is derived from an EMBL/GenBank/DDBJ whole genome shotgun (WGS) entry which is preliminary data.</text>
</comment>
<reference evidence="2" key="1">
    <citation type="submission" date="2023-05" db="EMBL/GenBank/DDBJ databases">
        <authorList>
            <person name="Stuckert A."/>
        </authorList>
    </citation>
    <scope>NUCLEOTIDE SEQUENCE</scope>
</reference>
<dbReference type="EMBL" id="CATNWA010015629">
    <property type="protein sequence ID" value="CAI9585217.1"/>
    <property type="molecule type" value="Genomic_DNA"/>
</dbReference>
<feature type="compositionally biased region" description="Polar residues" evidence="1">
    <location>
        <begin position="1"/>
        <end position="10"/>
    </location>
</feature>
<protein>
    <submittedName>
        <fullName evidence="2">Uncharacterized protein</fullName>
    </submittedName>
</protein>
<name>A0ABN9EP06_9NEOB</name>
<evidence type="ECO:0000256" key="1">
    <source>
        <dbReference type="SAM" id="MobiDB-lite"/>
    </source>
</evidence>
<evidence type="ECO:0000313" key="2">
    <source>
        <dbReference type="EMBL" id="CAI9585217.1"/>
    </source>
</evidence>
<feature type="region of interest" description="Disordered" evidence="1">
    <location>
        <begin position="1"/>
        <end position="44"/>
    </location>
</feature>